<name>A0AAQ3X922_PASNO</name>
<organism evidence="2 3">
    <name type="scientific">Paspalum notatum var. saurae</name>
    <dbReference type="NCBI Taxonomy" id="547442"/>
    <lineage>
        <taxon>Eukaryota</taxon>
        <taxon>Viridiplantae</taxon>
        <taxon>Streptophyta</taxon>
        <taxon>Embryophyta</taxon>
        <taxon>Tracheophyta</taxon>
        <taxon>Spermatophyta</taxon>
        <taxon>Magnoliopsida</taxon>
        <taxon>Liliopsida</taxon>
        <taxon>Poales</taxon>
        <taxon>Poaceae</taxon>
        <taxon>PACMAD clade</taxon>
        <taxon>Panicoideae</taxon>
        <taxon>Andropogonodae</taxon>
        <taxon>Paspaleae</taxon>
        <taxon>Paspalinae</taxon>
        <taxon>Paspalum</taxon>
    </lineage>
</organism>
<dbReference type="Proteomes" id="UP001341281">
    <property type="component" value="Chromosome 08"/>
</dbReference>
<keyword evidence="3" id="KW-1185">Reference proteome</keyword>
<accession>A0AAQ3X922</accession>
<sequence>ALHFFPFFSPSSGVHPASPAAQPPSPSLPLSWRRLAAAAAAAIPRGGDWTTPPSSQVFVGSFSGDKHPPDTG</sequence>
<reference evidence="2 3" key="1">
    <citation type="submission" date="2024-02" db="EMBL/GenBank/DDBJ databases">
        <title>High-quality chromosome-scale genome assembly of Pensacola bahiagrass (Paspalum notatum Flugge var. saurae).</title>
        <authorList>
            <person name="Vega J.M."/>
            <person name="Podio M."/>
            <person name="Orjuela J."/>
            <person name="Siena L.A."/>
            <person name="Pessino S.C."/>
            <person name="Combes M.C."/>
            <person name="Mariac C."/>
            <person name="Albertini E."/>
            <person name="Pupilli F."/>
            <person name="Ortiz J.P.A."/>
            <person name="Leblanc O."/>
        </authorList>
    </citation>
    <scope>NUCLEOTIDE SEQUENCE [LARGE SCALE GENOMIC DNA]</scope>
    <source>
        <strain evidence="2">R1</strain>
        <tissue evidence="2">Leaf</tissue>
    </source>
</reference>
<gene>
    <name evidence="2" type="ORF">U9M48_036543</name>
</gene>
<dbReference type="AlphaFoldDB" id="A0AAQ3X922"/>
<dbReference type="EMBL" id="CP144752">
    <property type="protein sequence ID" value="WVZ90223.1"/>
    <property type="molecule type" value="Genomic_DNA"/>
</dbReference>
<feature type="region of interest" description="Disordered" evidence="1">
    <location>
        <begin position="1"/>
        <end position="27"/>
    </location>
</feature>
<evidence type="ECO:0000256" key="1">
    <source>
        <dbReference type="SAM" id="MobiDB-lite"/>
    </source>
</evidence>
<proteinExistence type="predicted"/>
<feature type="region of interest" description="Disordered" evidence="1">
    <location>
        <begin position="44"/>
        <end position="72"/>
    </location>
</feature>
<feature type="non-terminal residue" evidence="2">
    <location>
        <position position="1"/>
    </location>
</feature>
<protein>
    <submittedName>
        <fullName evidence="2">Uncharacterized protein</fullName>
    </submittedName>
</protein>
<dbReference type="EMBL" id="CP144752">
    <property type="protein sequence ID" value="WVZ90222.1"/>
    <property type="molecule type" value="Genomic_DNA"/>
</dbReference>
<evidence type="ECO:0000313" key="2">
    <source>
        <dbReference type="EMBL" id="WVZ90223.1"/>
    </source>
</evidence>
<evidence type="ECO:0000313" key="3">
    <source>
        <dbReference type="Proteomes" id="UP001341281"/>
    </source>
</evidence>